<name>A0ACC0M256_RHOML</name>
<gene>
    <name evidence="1" type="ORF">RHMOL_Rhmol10G0134700</name>
</gene>
<sequence length="103" mass="11471">MKPVSATLPIVSLVLTSSLLRTSAAQADTSYPCDSKCQDRCTLAEEKKRCLDYCGICCQICKCVPPGMSGNKSECPCYGALRNSKDTSKCPERDRERERERER</sequence>
<organism evidence="1 2">
    <name type="scientific">Rhododendron molle</name>
    <name type="common">Chinese azalea</name>
    <name type="synonym">Azalea mollis</name>
    <dbReference type="NCBI Taxonomy" id="49168"/>
    <lineage>
        <taxon>Eukaryota</taxon>
        <taxon>Viridiplantae</taxon>
        <taxon>Streptophyta</taxon>
        <taxon>Embryophyta</taxon>
        <taxon>Tracheophyta</taxon>
        <taxon>Spermatophyta</taxon>
        <taxon>Magnoliopsida</taxon>
        <taxon>eudicotyledons</taxon>
        <taxon>Gunneridae</taxon>
        <taxon>Pentapetalae</taxon>
        <taxon>asterids</taxon>
        <taxon>Ericales</taxon>
        <taxon>Ericaceae</taxon>
        <taxon>Ericoideae</taxon>
        <taxon>Rhodoreae</taxon>
        <taxon>Rhododendron</taxon>
    </lineage>
</organism>
<comment type="caution">
    <text evidence="1">The sequence shown here is derived from an EMBL/GenBank/DDBJ whole genome shotgun (WGS) entry which is preliminary data.</text>
</comment>
<keyword evidence="2" id="KW-1185">Reference proteome</keyword>
<evidence type="ECO:0000313" key="2">
    <source>
        <dbReference type="Proteomes" id="UP001062846"/>
    </source>
</evidence>
<dbReference type="Proteomes" id="UP001062846">
    <property type="component" value="Chromosome 10"/>
</dbReference>
<dbReference type="EMBL" id="CM046397">
    <property type="protein sequence ID" value="KAI8534930.1"/>
    <property type="molecule type" value="Genomic_DNA"/>
</dbReference>
<reference evidence="1" key="1">
    <citation type="submission" date="2022-02" db="EMBL/GenBank/DDBJ databases">
        <title>Plant Genome Project.</title>
        <authorList>
            <person name="Zhang R.-G."/>
        </authorList>
    </citation>
    <scope>NUCLEOTIDE SEQUENCE</scope>
    <source>
        <strain evidence="1">AT1</strain>
    </source>
</reference>
<protein>
    <submittedName>
        <fullName evidence="1">Uncharacterized protein</fullName>
    </submittedName>
</protein>
<evidence type="ECO:0000313" key="1">
    <source>
        <dbReference type="EMBL" id="KAI8534930.1"/>
    </source>
</evidence>
<accession>A0ACC0M256</accession>
<proteinExistence type="predicted"/>